<keyword evidence="3" id="KW-1185">Reference proteome</keyword>
<dbReference type="Proteomes" id="UP000299102">
    <property type="component" value="Unassembled WGS sequence"/>
</dbReference>
<protein>
    <submittedName>
        <fullName evidence="2">Uncharacterized protein</fullName>
    </submittedName>
</protein>
<name>A0A4C1UQF4_EUMVA</name>
<dbReference type="AlphaFoldDB" id="A0A4C1UQF4"/>
<feature type="region of interest" description="Disordered" evidence="1">
    <location>
        <begin position="281"/>
        <end position="317"/>
    </location>
</feature>
<organism evidence="2 3">
    <name type="scientific">Eumeta variegata</name>
    <name type="common">Bagworm moth</name>
    <name type="synonym">Eumeta japonica</name>
    <dbReference type="NCBI Taxonomy" id="151549"/>
    <lineage>
        <taxon>Eukaryota</taxon>
        <taxon>Metazoa</taxon>
        <taxon>Ecdysozoa</taxon>
        <taxon>Arthropoda</taxon>
        <taxon>Hexapoda</taxon>
        <taxon>Insecta</taxon>
        <taxon>Pterygota</taxon>
        <taxon>Neoptera</taxon>
        <taxon>Endopterygota</taxon>
        <taxon>Lepidoptera</taxon>
        <taxon>Glossata</taxon>
        <taxon>Ditrysia</taxon>
        <taxon>Tineoidea</taxon>
        <taxon>Psychidae</taxon>
        <taxon>Oiketicinae</taxon>
        <taxon>Eumeta</taxon>
    </lineage>
</organism>
<comment type="caution">
    <text evidence="2">The sequence shown here is derived from an EMBL/GenBank/DDBJ whole genome shotgun (WGS) entry which is preliminary data.</text>
</comment>
<proteinExistence type="predicted"/>
<reference evidence="2 3" key="1">
    <citation type="journal article" date="2019" name="Commun. Biol.">
        <title>The bagworm genome reveals a unique fibroin gene that provides high tensile strength.</title>
        <authorList>
            <person name="Kono N."/>
            <person name="Nakamura H."/>
            <person name="Ohtoshi R."/>
            <person name="Tomita M."/>
            <person name="Numata K."/>
            <person name="Arakawa K."/>
        </authorList>
    </citation>
    <scope>NUCLEOTIDE SEQUENCE [LARGE SCALE GENOMIC DNA]</scope>
</reference>
<sequence length="341" mass="37114">MGPNNDRTHNILYPSSTSEYGTVDNLAAAQKRISSDWRSTTLSQIPNVEKQLSLFISSSDSSGPLTFSSFRQPDSLHYRYPIPSQENGNALVSLLELPCLWARSARGGRRWAGDKKKLAAEAVSIGDNDTRKISVNFQSQYRSPLPDTASQDAVAPYYYLVHCQRVVYCRGESPPQQGGRRSAPIKNANPAAPRGRRRTATGVILINISQFALRRRKEGAVCDALSGDRTPNNSSKEAQEFARNYSVLSRFDGPGCGSASDRVSELNTSGRTGEGRVSMLAVHHQKHSPPRSSRRGVRTKANPLSGPSPPPAWGSRKCHTSFGLSHFITSAGSDSESALTP</sequence>
<feature type="compositionally biased region" description="Basic residues" evidence="1">
    <location>
        <begin position="283"/>
        <end position="298"/>
    </location>
</feature>
<gene>
    <name evidence="2" type="ORF">EVAR_19719_1</name>
</gene>
<dbReference type="EMBL" id="BGZK01000210">
    <property type="protein sequence ID" value="GBP28678.1"/>
    <property type="molecule type" value="Genomic_DNA"/>
</dbReference>
<evidence type="ECO:0000313" key="3">
    <source>
        <dbReference type="Proteomes" id="UP000299102"/>
    </source>
</evidence>
<evidence type="ECO:0000256" key="1">
    <source>
        <dbReference type="SAM" id="MobiDB-lite"/>
    </source>
</evidence>
<evidence type="ECO:0000313" key="2">
    <source>
        <dbReference type="EMBL" id="GBP28678.1"/>
    </source>
</evidence>
<feature type="region of interest" description="Disordered" evidence="1">
    <location>
        <begin position="172"/>
        <end position="196"/>
    </location>
</feature>
<accession>A0A4C1UQF4</accession>